<dbReference type="Proteomes" id="UP001295423">
    <property type="component" value="Unassembled WGS sequence"/>
</dbReference>
<protein>
    <submittedName>
        <fullName evidence="1">Uncharacterized protein</fullName>
    </submittedName>
</protein>
<dbReference type="AlphaFoldDB" id="A0AAD2GAJ3"/>
<evidence type="ECO:0000313" key="1">
    <source>
        <dbReference type="EMBL" id="CAJ1967947.1"/>
    </source>
</evidence>
<evidence type="ECO:0000313" key="2">
    <source>
        <dbReference type="Proteomes" id="UP001295423"/>
    </source>
</evidence>
<name>A0AAD2GAJ3_9STRA</name>
<sequence length="155" mass="17545">MIFLEPLRTGAILQYRDLILRNDQREIWTRSFSNEIGQLAQGVGDRIDGTNTIFFIHHQQIPPGRKPTYGRIVVDIRPQKAAKERTRLTVGGNLIDYPGDVSASVADLTTAKTLFNSVVSTPGAKFMGIDIKNFYLGTPMERYQYMYLPIEVIPQ</sequence>
<organism evidence="1 2">
    <name type="scientific">Cylindrotheca closterium</name>
    <dbReference type="NCBI Taxonomy" id="2856"/>
    <lineage>
        <taxon>Eukaryota</taxon>
        <taxon>Sar</taxon>
        <taxon>Stramenopiles</taxon>
        <taxon>Ochrophyta</taxon>
        <taxon>Bacillariophyta</taxon>
        <taxon>Bacillariophyceae</taxon>
        <taxon>Bacillariophycidae</taxon>
        <taxon>Bacillariales</taxon>
        <taxon>Bacillariaceae</taxon>
        <taxon>Cylindrotheca</taxon>
    </lineage>
</organism>
<dbReference type="EMBL" id="CAKOGP040002357">
    <property type="protein sequence ID" value="CAJ1967947.1"/>
    <property type="molecule type" value="Genomic_DNA"/>
</dbReference>
<proteinExistence type="predicted"/>
<accession>A0AAD2GAJ3</accession>
<comment type="caution">
    <text evidence="1">The sequence shown here is derived from an EMBL/GenBank/DDBJ whole genome shotgun (WGS) entry which is preliminary data.</text>
</comment>
<gene>
    <name evidence="1" type="ORF">CYCCA115_LOCUS23012</name>
</gene>
<reference evidence="1" key="1">
    <citation type="submission" date="2023-08" db="EMBL/GenBank/DDBJ databases">
        <authorList>
            <person name="Audoor S."/>
            <person name="Bilcke G."/>
        </authorList>
    </citation>
    <scope>NUCLEOTIDE SEQUENCE</scope>
</reference>
<keyword evidence="2" id="KW-1185">Reference proteome</keyword>